<dbReference type="Proteomes" id="UP000186817">
    <property type="component" value="Unassembled WGS sequence"/>
</dbReference>
<accession>A0A1Q9CZK8</accession>
<feature type="region of interest" description="Disordered" evidence="1">
    <location>
        <begin position="93"/>
        <end position="114"/>
    </location>
</feature>
<evidence type="ECO:0000313" key="2">
    <source>
        <dbReference type="EMBL" id="OLP88343.1"/>
    </source>
</evidence>
<dbReference type="AlphaFoldDB" id="A0A1Q9CZK8"/>
<name>A0A1Q9CZK8_SYMMI</name>
<reference evidence="2 3" key="1">
    <citation type="submission" date="2016-02" db="EMBL/GenBank/DDBJ databases">
        <title>Genome analysis of coral dinoflagellate symbionts highlights evolutionary adaptations to a symbiotic lifestyle.</title>
        <authorList>
            <person name="Aranda M."/>
            <person name="Li Y."/>
            <person name="Liew Y.J."/>
            <person name="Baumgarten S."/>
            <person name="Simakov O."/>
            <person name="Wilson M."/>
            <person name="Piel J."/>
            <person name="Ashoor H."/>
            <person name="Bougouffa S."/>
            <person name="Bajic V.B."/>
            <person name="Ryu T."/>
            <person name="Ravasi T."/>
            <person name="Bayer T."/>
            <person name="Micklem G."/>
            <person name="Kim H."/>
            <person name="Bhak J."/>
            <person name="Lajeunesse T.C."/>
            <person name="Voolstra C.R."/>
        </authorList>
    </citation>
    <scope>NUCLEOTIDE SEQUENCE [LARGE SCALE GENOMIC DNA]</scope>
    <source>
        <strain evidence="2 3">CCMP2467</strain>
    </source>
</reference>
<dbReference type="EMBL" id="LSRX01000819">
    <property type="protein sequence ID" value="OLP88343.1"/>
    <property type="molecule type" value="Genomic_DNA"/>
</dbReference>
<keyword evidence="3" id="KW-1185">Reference proteome</keyword>
<sequence length="445" mass="49687">MVTIKNAMEGEMVTIKAIVTANRQHDAMYFDVTEQRTLKYPDVTAGKILHEEAAIEEHEKTIPGNYGVTNAMAATAGKYTLHDVTVAVVAHSTDSLPAPSPEEELPDAPDIERPLPDKKDVVIYRQRLRLDGRREKRAHEGILKNPSATAGSVRQGLTERAGGIFQDILYKEPPDDTDANRAMRMRKATATVFHEADCDQDLHRLAAEEPREKRSHVELLEMYHMSLTMHTTLAKRRKKEARLKDFKGDDGARVDRAILKEVNNNLETSAYKILSSQAQSEAFRSPAQASRDSDIFAAQADAKHKLGTNQKEKGCFTGKDISLQPDGSMLIQEFYVKEKVSDLIECNKIIDEAIQQSKLGIRVMPIDWKDLRVSVVTDAAWGNLTYEISFGSRTPRPRPLRRCSLEELKLRTLAAEGQALSGVDADSCLGAFTMRRTTVGSTLER</sequence>
<proteinExistence type="predicted"/>
<organism evidence="2 3">
    <name type="scientific">Symbiodinium microadriaticum</name>
    <name type="common">Dinoflagellate</name>
    <name type="synonym">Zooxanthella microadriatica</name>
    <dbReference type="NCBI Taxonomy" id="2951"/>
    <lineage>
        <taxon>Eukaryota</taxon>
        <taxon>Sar</taxon>
        <taxon>Alveolata</taxon>
        <taxon>Dinophyceae</taxon>
        <taxon>Suessiales</taxon>
        <taxon>Symbiodiniaceae</taxon>
        <taxon>Symbiodinium</taxon>
    </lineage>
</organism>
<evidence type="ECO:0000313" key="3">
    <source>
        <dbReference type="Proteomes" id="UP000186817"/>
    </source>
</evidence>
<evidence type="ECO:0000256" key="1">
    <source>
        <dbReference type="SAM" id="MobiDB-lite"/>
    </source>
</evidence>
<protein>
    <submittedName>
        <fullName evidence="2">Uncharacterized protein</fullName>
    </submittedName>
</protein>
<dbReference type="OrthoDB" id="425686at2759"/>
<comment type="caution">
    <text evidence="2">The sequence shown here is derived from an EMBL/GenBank/DDBJ whole genome shotgun (WGS) entry which is preliminary data.</text>
</comment>
<gene>
    <name evidence="2" type="ORF">AK812_SmicGene30337</name>
</gene>